<dbReference type="Pfam" id="PF06527">
    <property type="entry name" value="TniQ"/>
    <property type="match status" value="1"/>
</dbReference>
<dbReference type="STRING" id="582692.SAMN05720606_10610"/>
<dbReference type="InterPro" id="IPR009492">
    <property type="entry name" value="TniQ"/>
</dbReference>
<dbReference type="Proteomes" id="UP000198538">
    <property type="component" value="Unassembled WGS sequence"/>
</dbReference>
<protein>
    <submittedName>
        <fullName evidence="2">TniQ protein</fullName>
    </submittedName>
</protein>
<evidence type="ECO:0000313" key="3">
    <source>
        <dbReference type="Proteomes" id="UP000198538"/>
    </source>
</evidence>
<organism evidence="2 3">
    <name type="scientific">Paenibacillus polysaccharolyticus</name>
    <dbReference type="NCBI Taxonomy" id="582692"/>
    <lineage>
        <taxon>Bacteria</taxon>
        <taxon>Bacillati</taxon>
        <taxon>Bacillota</taxon>
        <taxon>Bacilli</taxon>
        <taxon>Bacillales</taxon>
        <taxon>Paenibacillaceae</taxon>
        <taxon>Paenibacillus</taxon>
    </lineage>
</organism>
<dbReference type="AlphaFoldDB" id="A0A1G5GS11"/>
<reference evidence="3" key="1">
    <citation type="submission" date="2016-10" db="EMBL/GenBank/DDBJ databases">
        <authorList>
            <person name="Varghese N."/>
            <person name="Submissions S."/>
        </authorList>
    </citation>
    <scope>NUCLEOTIDE SEQUENCE [LARGE SCALE GENOMIC DNA]</scope>
    <source>
        <strain evidence="3">BL9</strain>
    </source>
</reference>
<feature type="domain" description="TniQ" evidence="1">
    <location>
        <begin position="7"/>
        <end position="125"/>
    </location>
</feature>
<sequence length="324" mass="37624">MRILHLPHPETNETLESYLSRILKDNCYSSVSDLNVLFKLKDGIQATIYPSQKQFLKQKLSSSFTKGLWRDDETIEWVLSNKYLRRFLFTSCHTKVCPECLYEKMYYRCVWRCTGYTTCHIHNCMMQSKCLCGRKIICLSPRPGICICDMELDKLPRDMIEQSKVNHNVFFQAMFDENNKGWNDKNILSTFQNHEDIELLFKLVNIDYQNKGQSSLIKSYFINEKALRLSLEKVYSSLSESDGKLNELLGMLDKSIFSDRLIKLKDELALECFSSIRDEIDLYLIGKNQKGQLQDSNFLGKIAKSFSIASSHLMSKVGVEEGEK</sequence>
<gene>
    <name evidence="2" type="ORF">SAMN05720606_10610</name>
</gene>
<keyword evidence="3" id="KW-1185">Reference proteome</keyword>
<dbReference type="EMBL" id="FMVM01000006">
    <property type="protein sequence ID" value="SCY54167.1"/>
    <property type="molecule type" value="Genomic_DNA"/>
</dbReference>
<proteinExistence type="predicted"/>
<evidence type="ECO:0000259" key="1">
    <source>
        <dbReference type="Pfam" id="PF06527"/>
    </source>
</evidence>
<evidence type="ECO:0000313" key="2">
    <source>
        <dbReference type="EMBL" id="SCY54167.1"/>
    </source>
</evidence>
<accession>A0A1G5GS11</accession>
<name>A0A1G5GS11_9BACL</name>